<reference evidence="3 4" key="1">
    <citation type="submission" date="2024-04" db="EMBL/GenBank/DDBJ databases">
        <title>The reference genome of an endangered Asteraceae, Deinandra increscens subsp. villosa, native to the Central Coast of California.</title>
        <authorList>
            <person name="Guilliams M."/>
            <person name="Hasenstab-Lehman K."/>
            <person name="Meyer R."/>
            <person name="Mcevoy S."/>
        </authorList>
    </citation>
    <scope>NUCLEOTIDE SEQUENCE [LARGE SCALE GENOMIC DNA]</scope>
    <source>
        <tissue evidence="3">Leaf</tissue>
    </source>
</reference>
<name>A0AAP0HAG4_9ASTR</name>
<dbReference type="SMART" id="SM00332">
    <property type="entry name" value="PP2Cc"/>
    <property type="match status" value="1"/>
</dbReference>
<dbReference type="InterPro" id="IPR015655">
    <property type="entry name" value="PP2C"/>
</dbReference>
<dbReference type="PANTHER" id="PTHR13832">
    <property type="entry name" value="PROTEIN PHOSPHATASE 2C"/>
    <property type="match status" value="1"/>
</dbReference>
<dbReference type="GO" id="GO:0004722">
    <property type="term" value="F:protein serine/threonine phosphatase activity"/>
    <property type="evidence" value="ECO:0007669"/>
    <property type="project" value="InterPro"/>
</dbReference>
<dbReference type="PROSITE" id="PS51746">
    <property type="entry name" value="PPM_2"/>
    <property type="match status" value="1"/>
</dbReference>
<dbReference type="AlphaFoldDB" id="A0AAP0HAG4"/>
<comment type="caution">
    <text evidence="3">The sequence shown here is derived from an EMBL/GenBank/DDBJ whole genome shotgun (WGS) entry which is preliminary data.</text>
</comment>
<dbReference type="EMBL" id="JBCNJP010000007">
    <property type="protein sequence ID" value="KAK9077760.1"/>
    <property type="molecule type" value="Genomic_DNA"/>
</dbReference>
<dbReference type="Gene3D" id="3.60.40.10">
    <property type="entry name" value="PPM-type phosphatase domain"/>
    <property type="match status" value="1"/>
</dbReference>
<dbReference type="SUPFAM" id="SSF81606">
    <property type="entry name" value="PP2C-like"/>
    <property type="match status" value="1"/>
</dbReference>
<dbReference type="EMBL" id="JBCNJP010000007">
    <property type="protein sequence ID" value="KAK9077761.1"/>
    <property type="molecule type" value="Genomic_DNA"/>
</dbReference>
<dbReference type="CDD" id="cd00143">
    <property type="entry name" value="PP2Cc"/>
    <property type="match status" value="1"/>
</dbReference>
<evidence type="ECO:0000313" key="2">
    <source>
        <dbReference type="EMBL" id="KAK9077760.1"/>
    </source>
</evidence>
<evidence type="ECO:0000313" key="3">
    <source>
        <dbReference type="EMBL" id="KAK9077761.1"/>
    </source>
</evidence>
<accession>A0AAP0HAG4</accession>
<sequence length="473" mass="52051">MMHEKSIPDPGEELEVSFGYKCSTTDGYDIPSGKKIVRNNSSFSCLSGAAISANATLANTNICNGLISSEILPSLDSPKSFRRIPSSPSFTKLELLSSSFPSSMSNLSCSPSTPENLEFDSFLSKSLSAPSRNEDFLNAIEVQVAGGAAGEDRVQAVCSEENGWLFCAIYDGFNGRDAADFLAGTFYETIRCNLNSSDMEFDYFIGDGNPIRPKNRVLDSLQRALNQAENDFLYMVEQEMEDRPDIVSVGSCVLVGLIQGKDLYIMNLGDSRAVLATDDDEIKINEFKGLKAVQLNDSHTVDNEVERNQILSEHPDDPKTIMHGKVKGKLKVTRAFGVGYLKKQVLNDALMGILRVRNLLSPPYVSVQPSLYMHEISSSDHFVILGSDGLFDFFTNDEAVKLVHSYISTKPFGDPAKYLLERLVRKAACSAGFSTEELMNVPAGRRRKYHDDVTVIVIILGTNKRTSKASMCI</sequence>
<proteinExistence type="predicted"/>
<protein>
    <recommendedName>
        <fullName evidence="1">PPM-type phosphatase domain-containing protein</fullName>
    </recommendedName>
</protein>
<evidence type="ECO:0000313" key="4">
    <source>
        <dbReference type="Proteomes" id="UP001408789"/>
    </source>
</evidence>
<dbReference type="PANTHER" id="PTHR13832:SF550">
    <property type="entry name" value="PROTEIN PHOSPHATASE 2C 40-RELATED"/>
    <property type="match status" value="1"/>
</dbReference>
<dbReference type="Pfam" id="PF00481">
    <property type="entry name" value="PP2C"/>
    <property type="match status" value="1"/>
</dbReference>
<dbReference type="Proteomes" id="UP001408789">
    <property type="component" value="Unassembled WGS sequence"/>
</dbReference>
<keyword evidence="4" id="KW-1185">Reference proteome</keyword>
<dbReference type="InterPro" id="IPR036457">
    <property type="entry name" value="PPM-type-like_dom_sf"/>
</dbReference>
<evidence type="ECO:0000259" key="1">
    <source>
        <dbReference type="PROSITE" id="PS51746"/>
    </source>
</evidence>
<dbReference type="InterPro" id="IPR001932">
    <property type="entry name" value="PPM-type_phosphatase-like_dom"/>
</dbReference>
<organism evidence="3 4">
    <name type="scientific">Deinandra increscens subsp. villosa</name>
    <dbReference type="NCBI Taxonomy" id="3103831"/>
    <lineage>
        <taxon>Eukaryota</taxon>
        <taxon>Viridiplantae</taxon>
        <taxon>Streptophyta</taxon>
        <taxon>Embryophyta</taxon>
        <taxon>Tracheophyta</taxon>
        <taxon>Spermatophyta</taxon>
        <taxon>Magnoliopsida</taxon>
        <taxon>eudicotyledons</taxon>
        <taxon>Gunneridae</taxon>
        <taxon>Pentapetalae</taxon>
        <taxon>asterids</taxon>
        <taxon>campanulids</taxon>
        <taxon>Asterales</taxon>
        <taxon>Asteraceae</taxon>
        <taxon>Asteroideae</taxon>
        <taxon>Heliantheae alliance</taxon>
        <taxon>Madieae</taxon>
        <taxon>Madiinae</taxon>
        <taxon>Deinandra</taxon>
    </lineage>
</organism>
<gene>
    <name evidence="2" type="ORF">SSX86_006097</name>
    <name evidence="3" type="ORF">SSX86_006098</name>
</gene>
<feature type="domain" description="PPM-type phosphatase" evidence="1">
    <location>
        <begin position="136"/>
        <end position="460"/>
    </location>
</feature>